<evidence type="ECO:0000256" key="5">
    <source>
        <dbReference type="ARBA" id="ARBA00022741"/>
    </source>
</evidence>
<evidence type="ECO:0000256" key="1">
    <source>
        <dbReference type="ARBA" id="ARBA00004245"/>
    </source>
</evidence>
<gene>
    <name evidence="20" type="primary">KIF1A</name>
</gene>
<dbReference type="SMART" id="SM00129">
    <property type="entry name" value="KISc"/>
    <property type="match status" value="1"/>
</dbReference>
<feature type="binding site" evidence="13">
    <location>
        <begin position="97"/>
        <end position="104"/>
    </location>
    <ligand>
        <name>ATP</name>
        <dbReference type="ChEBI" id="CHEBI:30616"/>
    </ligand>
</feature>
<dbReference type="InterPro" id="IPR036961">
    <property type="entry name" value="Kinesin_motor_dom_sf"/>
</dbReference>
<accession>A0ABM0RXJ2</accession>
<dbReference type="InterPro" id="IPR019821">
    <property type="entry name" value="Kinesin_motor_CS"/>
</dbReference>
<dbReference type="SUPFAM" id="SSF50729">
    <property type="entry name" value="PH domain-like"/>
    <property type="match status" value="1"/>
</dbReference>
<reference evidence="20" key="1">
    <citation type="submission" date="2025-08" db="UniProtKB">
        <authorList>
            <consortium name="RefSeq"/>
        </authorList>
    </citation>
    <scope>IDENTIFICATION</scope>
</reference>
<organism evidence="19 20">
    <name type="scientific">Galeopterus variegatus</name>
    <name type="common">Malayan flying lemur</name>
    <name type="synonym">Cynocephalus variegatus</name>
    <dbReference type="NCBI Taxonomy" id="482537"/>
    <lineage>
        <taxon>Eukaryota</taxon>
        <taxon>Metazoa</taxon>
        <taxon>Chordata</taxon>
        <taxon>Craniata</taxon>
        <taxon>Vertebrata</taxon>
        <taxon>Euteleostomi</taxon>
        <taxon>Mammalia</taxon>
        <taxon>Eutheria</taxon>
        <taxon>Euarchontoglires</taxon>
        <taxon>Dermoptera</taxon>
        <taxon>Cynocephalidae</taxon>
        <taxon>Galeopterus</taxon>
    </lineage>
</organism>
<dbReference type="SMART" id="SM00240">
    <property type="entry name" value="FHA"/>
    <property type="match status" value="1"/>
</dbReference>
<dbReference type="Pfam" id="PF16183">
    <property type="entry name" value="Kinesin_assoc"/>
    <property type="match status" value="1"/>
</dbReference>
<evidence type="ECO:0000259" key="17">
    <source>
        <dbReference type="PROSITE" id="PS50006"/>
    </source>
</evidence>
<feature type="domain" description="FHA" evidence="17">
    <location>
        <begin position="551"/>
        <end position="607"/>
    </location>
</feature>
<dbReference type="PANTHER" id="PTHR47117">
    <property type="entry name" value="STAR-RELATED LIPID TRANSFER PROTEIN 9"/>
    <property type="match status" value="1"/>
</dbReference>
<evidence type="ECO:0000313" key="20">
    <source>
        <dbReference type="RefSeq" id="XP_008585333.1"/>
    </source>
</evidence>
<dbReference type="InterPro" id="IPR001849">
    <property type="entry name" value="PH_domain"/>
</dbReference>
<dbReference type="InterPro" id="IPR022140">
    <property type="entry name" value="Kinesin-like_KIF1-typ"/>
</dbReference>
<keyword evidence="4" id="KW-0493">Microtubule</keyword>
<dbReference type="InterPro" id="IPR027417">
    <property type="entry name" value="P-loop_NTPase"/>
</dbReference>
<dbReference type="Gene3D" id="6.10.250.2520">
    <property type="match status" value="1"/>
</dbReference>
<evidence type="ECO:0000256" key="9">
    <source>
        <dbReference type="ARBA" id="ARBA00023212"/>
    </source>
</evidence>
<feature type="region of interest" description="Disordered" evidence="15">
    <location>
        <begin position="1565"/>
        <end position="1605"/>
    </location>
</feature>
<dbReference type="InterPro" id="IPR000253">
    <property type="entry name" value="FHA_dom"/>
</dbReference>
<evidence type="ECO:0000256" key="12">
    <source>
        <dbReference type="ARBA" id="ARBA00066390"/>
    </source>
</evidence>
<dbReference type="CDD" id="cd22726">
    <property type="entry name" value="FHA_KIF1A"/>
    <property type="match status" value="1"/>
</dbReference>
<evidence type="ECO:0000256" key="13">
    <source>
        <dbReference type="PROSITE-ProRule" id="PRU00283"/>
    </source>
</evidence>
<dbReference type="InterPro" id="IPR032405">
    <property type="entry name" value="Kinesin_assoc"/>
</dbReference>
<dbReference type="SUPFAM" id="SSF52540">
    <property type="entry name" value="P-loop containing nucleoside triphosphate hydrolases"/>
    <property type="match status" value="1"/>
</dbReference>
<evidence type="ECO:0000259" key="18">
    <source>
        <dbReference type="PROSITE" id="PS50067"/>
    </source>
</evidence>
<keyword evidence="9" id="KW-0206">Cytoskeleton</keyword>
<evidence type="ECO:0000256" key="4">
    <source>
        <dbReference type="ARBA" id="ARBA00022701"/>
    </source>
</evidence>
<comment type="catalytic activity">
    <reaction evidence="11">
        <text>ATP + H2O + a kinesin associated with a microtubule at position (n) = ADP + phosphate a kinesin associated with a microtubule at position (n+1, toward the plus end).</text>
        <dbReference type="EC" id="5.6.1.3"/>
    </reaction>
</comment>
<evidence type="ECO:0000256" key="7">
    <source>
        <dbReference type="ARBA" id="ARBA00023054"/>
    </source>
</evidence>
<keyword evidence="6 13" id="KW-0067">ATP-binding</keyword>
<dbReference type="InterPro" id="IPR049780">
    <property type="entry name" value="PH_KIFIA_KIFIB"/>
</dbReference>
<dbReference type="PRINTS" id="PR00380">
    <property type="entry name" value="KINESINHEAVY"/>
</dbReference>
<keyword evidence="10" id="KW-0413">Isomerase</keyword>
<comment type="similarity">
    <text evidence="13">Belongs to the TRAFAC class myosin-kinesin ATPase superfamily. Kinesin family.</text>
</comment>
<evidence type="ECO:0000313" key="19">
    <source>
        <dbReference type="Proteomes" id="UP000694923"/>
    </source>
</evidence>
<dbReference type="EC" id="5.6.1.3" evidence="12"/>
<dbReference type="CDD" id="cd01233">
    <property type="entry name" value="PH_KIFIA_KIFIB"/>
    <property type="match status" value="1"/>
</dbReference>
<dbReference type="InterPro" id="IPR008984">
    <property type="entry name" value="SMAD_FHA_dom_sf"/>
</dbReference>
<dbReference type="RefSeq" id="XP_008585333.1">
    <property type="nucleotide sequence ID" value="XM_008587111.1"/>
</dbReference>
<evidence type="ECO:0000256" key="14">
    <source>
        <dbReference type="SAM" id="Coils"/>
    </source>
</evidence>
<sequence length="1736" mass="195879">MAGASVKVAVRVRPFNSREMSRDSKCIIQMSGSTTTIVNPKQPKETPKSFSFDYSYWSHTSPEDINYASQKQVYRDIGEEMLQHAFEGYNVCIFAYGQTGAGKSYTMMGKQEKDQQGIIPQLCEDLFSRINDTSNDNMSYSVEVSYMEIYCERVRDLLNPKNKGNLRVREHPLLGPYVEDLSKLAVTSYNDIQDLMDSGNKARTVAATNMNETSSRSHAVFNIIFTQKRHDAETNITTEKVSKVSLVDLAGSERADSTGAKGTRLKEGANINKSLTTLGKVISALAEMDSGPNKNKKKKKTDFIPYRDSVLTWLLRENLGGNSRTAMVAALSPADINYDETLSTLRYADRAKQIRCNAIINEDPNNKLIRELKDEVTRLRDLLYAQGLGDITDTNTVPGGPKYVFDLENNNRNCGGVELHQAPDNLSTVTNALVGMSPSSSLSALSSRAASVSSLHERILFAPGSEEAIERLKETEKIIAELNETWEEKLRRTEAIRMEREALLAEMGVAMREDGGTLGVFSPKKTPHLVNLNEDPLMSECLLYYIKDGTTRVGREDGERRQDIVLSGHFIKEEHCVFRSDSRGGTEAVVTLEPCDGADTYVNGKKVTEPSILRSGNRIIMGKSHVFRFNHPEQARQERERTPCAETPAEPVDWAFAQRELLEKQGIDMKQEMEQRLQELEDQYRREREEATYLLEQQRLDYESKLEALQKQMGSRYYPEVNEEEEEPEDEVQWTERECELALWAFRKWKWYQFTSLRDLLWGNAIFLKEANAISVELKKKVQFQFVLLTDTLYSPLPPDLLPPEAAKDRETRPFPRTIVAVEVQDQKNGATHYWTLEKLRQRLDLMREMCDRAAKVPSSVIEDCDNVVIGGDPFYDRFPWFQLVGRAFVYLSNLLYPVPLVHRVAIVSEKGEVKGFLRVAVQAISADEEAPDYGSGVRQSGTAKISFDDQHFEKFQSESCPVVGMSRSGTSQEELRIVEGQGQGADAGPSADEVNNNTCSAVPPEGLLLDSPEKASLDGPLDAALDHLRLGSTFTFRVTVLQASSISAEYADIFCQFNFIHRHDEAFSTEPLKNTGRGPPLGFYHVQNIAVEVTKSFIEYIKSQPIVFEVFGHYQQHPFPPLCKDVLSPLRPSRRHFPRVMPLSKPVPATKLSTLTRPSPGPCHCKYDLLVYFEICELEANGDYIPAVVDHRGGMPCMGTFLLHQGIQRRITVTLLHETGSHIRWKEVRELVVGRIRNTPETDESLIDPNILSLNILSSGYIQPAQDDRQFLDSDIPRTFYQFEAAWDSSMHNTLLLNRVTPYREKIYMTLSAYIEMENCTQPAVITKDFCMVFYSRDAKLPASRSIRNLFGSGSLRASESNRVTGVYELSLCHVADAGSPGMQRRRRRVLDTSVAYVRGEENLAGWRPRSDSLILDHQWELEKLSLLQEVEKTRHYLLLREKLETTQRPVPEVLSPVSSEDSEAHGSSSASSPLSAEGRPSLLEAPNERQRELAVKCLRLLMHTFNREYTHSHVCISASESKLSEMSVTLLRDPSMSPLGAATLTPSSTCPSLVEGRYGAADLRTPQPCSRPASPEPEPELLLEVDSKKPPSPAQVTEADKEPQRLLVPDIQEIRVSPIVSKKGYLHFLEPHTAGWAKRFVVVRRPYAYMYNNDRDSVERFVLNLSTAQVEYSEDQQAMLKTPNTFAVCTAHRGILLQASSDKDMHDWLYAFNPLLAGTIRSKLSRRRSAQMRV</sequence>
<keyword evidence="8 13" id="KW-0505">Motor protein</keyword>
<dbReference type="PROSITE" id="PS50006">
    <property type="entry name" value="FHA_DOMAIN"/>
    <property type="match status" value="1"/>
</dbReference>
<dbReference type="PROSITE" id="PS50067">
    <property type="entry name" value="KINESIN_MOTOR_2"/>
    <property type="match status" value="1"/>
</dbReference>
<dbReference type="Gene3D" id="2.60.200.20">
    <property type="match status" value="1"/>
</dbReference>
<keyword evidence="7 14" id="KW-0175">Coiled coil</keyword>
<dbReference type="Gene3D" id="2.30.29.30">
    <property type="entry name" value="Pleckstrin-homology domain (PH domain)/Phosphotyrosine-binding domain (PTB)"/>
    <property type="match status" value="1"/>
</dbReference>
<evidence type="ECO:0000256" key="6">
    <source>
        <dbReference type="ARBA" id="ARBA00022840"/>
    </source>
</evidence>
<evidence type="ECO:0000259" key="16">
    <source>
        <dbReference type="PROSITE" id="PS50003"/>
    </source>
</evidence>
<dbReference type="Pfam" id="PF12423">
    <property type="entry name" value="KIF1B"/>
    <property type="match status" value="1"/>
</dbReference>
<dbReference type="InterPro" id="IPR049779">
    <property type="entry name" value="FHA_KIF1A"/>
</dbReference>
<evidence type="ECO:0000256" key="2">
    <source>
        <dbReference type="ARBA" id="ARBA00004250"/>
    </source>
</evidence>
<feature type="coiled-coil region" evidence="14">
    <location>
        <begin position="465"/>
        <end position="492"/>
    </location>
</feature>
<dbReference type="SUPFAM" id="SSF49879">
    <property type="entry name" value="SMAD/FHA domain"/>
    <property type="match status" value="1"/>
</dbReference>
<protein>
    <recommendedName>
        <fullName evidence="12">plus-end-directed kinesin ATPase</fullName>
        <ecNumber evidence="12">5.6.1.3</ecNumber>
    </recommendedName>
</protein>
<dbReference type="PANTHER" id="PTHR47117:SF2">
    <property type="entry name" value="KINESIN-LIKE PROTEIN KIF1A ISOFORM X1"/>
    <property type="match status" value="1"/>
</dbReference>
<evidence type="ECO:0000256" key="8">
    <source>
        <dbReference type="ARBA" id="ARBA00023175"/>
    </source>
</evidence>
<feature type="coiled-coil region" evidence="14">
    <location>
        <begin position="663"/>
        <end position="697"/>
    </location>
</feature>
<dbReference type="PROSITE" id="PS50003">
    <property type="entry name" value="PH_DOMAIN"/>
    <property type="match status" value="1"/>
</dbReference>
<feature type="domain" description="Kinesin motor" evidence="18">
    <location>
        <begin position="5"/>
        <end position="354"/>
    </location>
</feature>
<dbReference type="Pfam" id="PF00498">
    <property type="entry name" value="FHA"/>
    <property type="match status" value="1"/>
</dbReference>
<dbReference type="Gene3D" id="3.40.850.10">
    <property type="entry name" value="Kinesin motor domain"/>
    <property type="match status" value="1"/>
</dbReference>
<dbReference type="InterPro" id="IPR011993">
    <property type="entry name" value="PH-like_dom_sf"/>
</dbReference>
<dbReference type="Pfam" id="PF00225">
    <property type="entry name" value="Kinesin"/>
    <property type="match status" value="1"/>
</dbReference>
<feature type="domain" description="PH" evidence="16">
    <location>
        <begin position="1621"/>
        <end position="1719"/>
    </location>
</feature>
<dbReference type="Pfam" id="PF00169">
    <property type="entry name" value="PH"/>
    <property type="match status" value="1"/>
</dbReference>
<keyword evidence="3" id="KW-0963">Cytoplasm</keyword>
<dbReference type="CDD" id="cd01365">
    <property type="entry name" value="KISc_KIF1A_KIF1B"/>
    <property type="match status" value="1"/>
</dbReference>
<name>A0ABM0RXJ2_GALVR</name>
<dbReference type="SMART" id="SM00233">
    <property type="entry name" value="PH"/>
    <property type="match status" value="1"/>
</dbReference>
<evidence type="ECO:0000256" key="15">
    <source>
        <dbReference type="SAM" id="MobiDB-lite"/>
    </source>
</evidence>
<dbReference type="PROSITE" id="PS00411">
    <property type="entry name" value="KINESIN_MOTOR_1"/>
    <property type="match status" value="1"/>
</dbReference>
<keyword evidence="19" id="KW-1185">Reference proteome</keyword>
<dbReference type="InterPro" id="IPR022164">
    <property type="entry name" value="Kinesin-like"/>
</dbReference>
<feature type="region of interest" description="Disordered" evidence="15">
    <location>
        <begin position="1452"/>
        <end position="1488"/>
    </location>
</feature>
<proteinExistence type="inferred from homology"/>
<evidence type="ECO:0000256" key="3">
    <source>
        <dbReference type="ARBA" id="ARBA00022490"/>
    </source>
</evidence>
<comment type="subcellular location">
    <subcellularLocation>
        <location evidence="1">Cytoplasm</location>
        <location evidence="1">Cytoskeleton</location>
    </subcellularLocation>
    <subcellularLocation>
        <location evidence="2">Cytoplasmic vesicle</location>
        <location evidence="2">Secretory vesicle membrane</location>
    </subcellularLocation>
</comment>
<keyword evidence="5 13" id="KW-0547">Nucleotide-binding</keyword>
<dbReference type="GeneID" id="103602684"/>
<evidence type="ECO:0000256" key="10">
    <source>
        <dbReference type="ARBA" id="ARBA00023235"/>
    </source>
</evidence>
<feature type="compositionally biased region" description="Low complexity" evidence="15">
    <location>
        <begin position="1467"/>
        <end position="1479"/>
    </location>
</feature>
<evidence type="ECO:0000256" key="11">
    <source>
        <dbReference type="ARBA" id="ARBA00050273"/>
    </source>
</evidence>
<dbReference type="Proteomes" id="UP000694923">
    <property type="component" value="Unplaced"/>
</dbReference>
<dbReference type="Pfam" id="PF12473">
    <property type="entry name" value="DUF3694"/>
    <property type="match status" value="1"/>
</dbReference>
<dbReference type="InterPro" id="IPR001752">
    <property type="entry name" value="Kinesin_motor_dom"/>
</dbReference>